<protein>
    <submittedName>
        <fullName evidence="2">Uncharacterized protein</fullName>
    </submittedName>
</protein>
<evidence type="ECO:0000256" key="1">
    <source>
        <dbReference type="SAM" id="Phobius"/>
    </source>
</evidence>
<feature type="transmembrane region" description="Helical" evidence="1">
    <location>
        <begin position="45"/>
        <end position="64"/>
    </location>
</feature>
<feature type="transmembrane region" description="Helical" evidence="1">
    <location>
        <begin position="12"/>
        <end position="33"/>
    </location>
</feature>
<sequence>MKMFFKEDEQPTASPMWSSLAGAFMLGTGLPMLKLGVDGKADKGSLLMATGLMAAGAGHMAVNAKKFKPEMLAVNAAMVGGVTYLNAMALKNA</sequence>
<keyword evidence="3" id="KW-1185">Reference proteome</keyword>
<name>K8EMX5_9CHLO</name>
<organism evidence="2 3">
    <name type="scientific">Bathycoccus prasinos</name>
    <dbReference type="NCBI Taxonomy" id="41875"/>
    <lineage>
        <taxon>Eukaryota</taxon>
        <taxon>Viridiplantae</taxon>
        <taxon>Chlorophyta</taxon>
        <taxon>Mamiellophyceae</taxon>
        <taxon>Mamiellales</taxon>
        <taxon>Bathycoccaceae</taxon>
        <taxon>Bathycoccus</taxon>
    </lineage>
</organism>
<proteinExistence type="predicted"/>
<dbReference type="GeneID" id="19012128"/>
<keyword evidence="1" id="KW-1133">Transmembrane helix</keyword>
<accession>K8EMX5</accession>
<evidence type="ECO:0000313" key="3">
    <source>
        <dbReference type="Proteomes" id="UP000198341"/>
    </source>
</evidence>
<dbReference type="RefSeq" id="XP_007509578.1">
    <property type="nucleotide sequence ID" value="XM_007509516.1"/>
</dbReference>
<evidence type="ECO:0000313" key="2">
    <source>
        <dbReference type="EMBL" id="CCO19381.1"/>
    </source>
</evidence>
<dbReference type="EMBL" id="FO082266">
    <property type="protein sequence ID" value="CCO19381.1"/>
    <property type="molecule type" value="Genomic_DNA"/>
</dbReference>
<keyword evidence="1" id="KW-0812">Transmembrane</keyword>
<feature type="transmembrane region" description="Helical" evidence="1">
    <location>
        <begin position="71"/>
        <end position="90"/>
    </location>
</feature>
<dbReference type="KEGG" id="bpg:Bathy13g01760"/>
<keyword evidence="1" id="KW-0472">Membrane</keyword>
<gene>
    <name evidence="2" type="ordered locus">Bathy13g01760</name>
</gene>
<reference evidence="2 3" key="1">
    <citation type="submission" date="2011-10" db="EMBL/GenBank/DDBJ databases">
        <authorList>
            <person name="Genoscope - CEA"/>
        </authorList>
    </citation>
    <scope>NUCLEOTIDE SEQUENCE [LARGE SCALE GENOMIC DNA]</scope>
    <source>
        <strain evidence="2 3">RCC 1105</strain>
    </source>
</reference>
<dbReference type="Proteomes" id="UP000198341">
    <property type="component" value="Chromosome 13"/>
</dbReference>
<dbReference type="AlphaFoldDB" id="K8EMX5"/>